<evidence type="ECO:0000256" key="1">
    <source>
        <dbReference type="SAM" id="Phobius"/>
    </source>
</evidence>
<protein>
    <submittedName>
        <fullName evidence="2">Uncharacterized protein</fullName>
    </submittedName>
</protein>
<dbReference type="EMBL" id="QFPN01000004">
    <property type="protein sequence ID" value="PZQ16126.1"/>
    <property type="molecule type" value="Genomic_DNA"/>
</dbReference>
<dbReference type="Proteomes" id="UP000249577">
    <property type="component" value="Unassembled WGS sequence"/>
</dbReference>
<sequence>MGARAVRAVDWIARGSRLALAASVAAVAIGAAADFGFTVPLEVAIERGLSEAAPAERLDQRARQALDADDVELARGFADLGVELGRPLSPETLARLAEAELPGAVALRNARGAAHGFATGEIDGSAALVGAIAADLTVIGDLRDLAREGAKMASGEDHSDLILGLAAAGVAVTAATYATAGGAAPARFSLSVLKAAKRTGAMTADFAADLGRRFAKAAGPASGGAADAARGSRALGALSGAATELRAVGSAVGAGETVRLMKYVRSVDDLPYLRRFAERFGARSRAVAEVMGRASLRAFRTTIRLGEMLMRHLIAVALWFGGLLAGAVSDVAWRGLRLVAARV</sequence>
<keyword evidence="1" id="KW-0472">Membrane</keyword>
<gene>
    <name evidence="2" type="ORF">DI565_10055</name>
</gene>
<feature type="transmembrane region" description="Helical" evidence="1">
    <location>
        <begin position="313"/>
        <end position="333"/>
    </location>
</feature>
<keyword evidence="1" id="KW-0812">Transmembrane</keyword>
<accession>A0A2W5KGA8</accession>
<comment type="caution">
    <text evidence="2">The sequence shown here is derived from an EMBL/GenBank/DDBJ whole genome shotgun (WGS) entry which is preliminary data.</text>
</comment>
<keyword evidence="1" id="KW-1133">Transmembrane helix</keyword>
<organism evidence="2 3">
    <name type="scientific">Ancylobacter novellus</name>
    <name type="common">Thiobacillus novellus</name>
    <dbReference type="NCBI Taxonomy" id="921"/>
    <lineage>
        <taxon>Bacteria</taxon>
        <taxon>Pseudomonadati</taxon>
        <taxon>Pseudomonadota</taxon>
        <taxon>Alphaproteobacteria</taxon>
        <taxon>Hyphomicrobiales</taxon>
        <taxon>Xanthobacteraceae</taxon>
        <taxon>Ancylobacter</taxon>
    </lineage>
</organism>
<name>A0A2W5KGA8_ANCNO</name>
<dbReference type="AlphaFoldDB" id="A0A2W5KGA8"/>
<evidence type="ECO:0000313" key="3">
    <source>
        <dbReference type="Proteomes" id="UP000249577"/>
    </source>
</evidence>
<proteinExistence type="predicted"/>
<evidence type="ECO:0000313" key="2">
    <source>
        <dbReference type="EMBL" id="PZQ16126.1"/>
    </source>
</evidence>
<reference evidence="2 3" key="1">
    <citation type="submission" date="2017-08" db="EMBL/GenBank/DDBJ databases">
        <title>Infants hospitalized years apart are colonized by the same room-sourced microbial strains.</title>
        <authorList>
            <person name="Brooks B."/>
            <person name="Olm M.R."/>
            <person name="Firek B.A."/>
            <person name="Baker R."/>
            <person name="Thomas B.C."/>
            <person name="Morowitz M.J."/>
            <person name="Banfield J.F."/>
        </authorList>
    </citation>
    <scope>NUCLEOTIDE SEQUENCE [LARGE SCALE GENOMIC DNA]</scope>
    <source>
        <strain evidence="2">S2_005_003_R2_43</strain>
    </source>
</reference>